<dbReference type="EMBL" id="BAOU01000003">
    <property type="protein sequence ID" value="GAD04418.1"/>
    <property type="molecule type" value="Genomic_DNA"/>
</dbReference>
<evidence type="ECO:0000313" key="1">
    <source>
        <dbReference type="EMBL" id="GAD04418.1"/>
    </source>
</evidence>
<dbReference type="AlphaFoldDB" id="S4N6L3"/>
<reference evidence="2" key="1">
    <citation type="journal article" date="2013" name="Genome">
        <title>Draft Genome Sequences of Porphyromonas crevioricanis JCM 15906T and Porphyromonas cansulci JCM 13913T Isolated from a Canine Oral Cavity.</title>
        <authorList>
            <person name="Sakamoto M."/>
            <person name="Tanaka N."/>
            <person name="Shiwa Y."/>
            <person name="Yoshikawa H."/>
            <person name="Ohkuma M."/>
        </authorList>
    </citation>
    <scope>NUCLEOTIDE SEQUENCE [LARGE SCALE GENOMIC DNA]</scope>
    <source>
        <strain evidence="2">JCM 15906</strain>
    </source>
</reference>
<name>S4N6L3_9PORP</name>
<evidence type="ECO:0000313" key="2">
    <source>
        <dbReference type="Proteomes" id="UP000018031"/>
    </source>
</evidence>
<organism evidence="1 2">
    <name type="scientific">Porphyromonas crevioricanis JCM 15906</name>
    <dbReference type="NCBI Taxonomy" id="1305617"/>
    <lineage>
        <taxon>Bacteria</taxon>
        <taxon>Pseudomonadati</taxon>
        <taxon>Bacteroidota</taxon>
        <taxon>Bacteroidia</taxon>
        <taxon>Bacteroidales</taxon>
        <taxon>Porphyromonadaceae</taxon>
        <taxon>Porphyromonas</taxon>
    </lineage>
</organism>
<reference evidence="1 2" key="2">
    <citation type="journal article" date="2013" name="Genome Announc.">
        <title>Draft Genome Sequences of Porphyromonas crevioricanis JCM 15906T and Porphyromonas cansulci JCM 13913T Isolated from a Canine Oral Cavity.</title>
        <authorList>
            <person name="Sakamoto M."/>
            <person name="Tanaka N."/>
            <person name="Shiwa Y."/>
            <person name="Yoshikawa H."/>
            <person name="Ohkuma M."/>
        </authorList>
    </citation>
    <scope>NUCLEOTIDE SEQUENCE [LARGE SCALE GENOMIC DNA]</scope>
    <source>
        <strain evidence="1 2">JCM 15906</strain>
    </source>
</reference>
<sequence>MRGGLSMLFSSCLVKSTLSLLSWWSRCWEEREIEGNT</sequence>
<comment type="caution">
    <text evidence="1">The sequence shown here is derived from an EMBL/GenBank/DDBJ whole genome shotgun (WGS) entry which is preliminary data.</text>
</comment>
<gene>
    <name evidence="1" type="ORF">PORCRE_102</name>
</gene>
<protein>
    <submittedName>
        <fullName evidence="1">Uncharacterized protein</fullName>
    </submittedName>
</protein>
<accession>S4N6L3</accession>
<proteinExistence type="predicted"/>
<dbReference type="Proteomes" id="UP000018031">
    <property type="component" value="Unassembled WGS sequence"/>
</dbReference>